<gene>
    <name evidence="1" type="ORF">EHP00_171</name>
</gene>
<dbReference type="Proteomes" id="UP000192758">
    <property type="component" value="Unassembled WGS sequence"/>
</dbReference>
<reference evidence="1 2" key="1">
    <citation type="journal article" date="2017" name="Environ. Microbiol.">
        <title>Decay of the glycolytic pathway and adaptation to intranuclear parasitism within Enterocytozoonidae microsporidia.</title>
        <authorList>
            <person name="Wiredu Boakye D."/>
            <person name="Jaroenlak P."/>
            <person name="Prachumwat A."/>
            <person name="Williams T.A."/>
            <person name="Bateman K.S."/>
            <person name="Itsathitphaisarn O."/>
            <person name="Sritunyalucksana K."/>
            <person name="Paszkiewicz K.H."/>
            <person name="Moore K.A."/>
            <person name="Stentiford G.D."/>
            <person name="Williams B.A."/>
        </authorList>
    </citation>
    <scope>NUCLEOTIDE SEQUENCE [LARGE SCALE GENOMIC DNA]</scope>
    <source>
        <strain evidence="1 2">TH1</strain>
    </source>
</reference>
<name>A0A1W0E6I2_9MICR</name>
<protein>
    <submittedName>
        <fullName evidence="1">Uncharacterized protein</fullName>
    </submittedName>
</protein>
<organism evidence="1 2">
    <name type="scientific">Ecytonucleospora hepatopenaei</name>
    <dbReference type="NCBI Taxonomy" id="646526"/>
    <lineage>
        <taxon>Eukaryota</taxon>
        <taxon>Fungi</taxon>
        <taxon>Fungi incertae sedis</taxon>
        <taxon>Microsporidia</taxon>
        <taxon>Enterocytozoonidae</taxon>
        <taxon>Ecytonucleospora</taxon>
    </lineage>
</organism>
<sequence length="160" mass="19180">MYSKEYIEELVKDLKRNKSIIEDKNMCIKSLNKINFEMKCKLSDEKLKVESRQKEIEYLTQKNKILETKIKNLTNKNKHKINSKYNHVLSKKDKYDEKREENDIVEKMSLKTYVKKLHDFLFKISSCINLDKDIINELIMLEKINTEELCDAITLKNDEI</sequence>
<evidence type="ECO:0000313" key="1">
    <source>
        <dbReference type="EMBL" id="OQS54816.1"/>
    </source>
</evidence>
<dbReference type="AlphaFoldDB" id="A0A1W0E6I2"/>
<keyword evidence="2" id="KW-1185">Reference proteome</keyword>
<accession>A0A1W0E6I2</accession>
<dbReference type="VEuPathDB" id="MicrosporidiaDB:EHP00_171"/>
<dbReference type="EMBL" id="MNPJ01000016">
    <property type="protein sequence ID" value="OQS54816.1"/>
    <property type="molecule type" value="Genomic_DNA"/>
</dbReference>
<comment type="caution">
    <text evidence="1">The sequence shown here is derived from an EMBL/GenBank/DDBJ whole genome shotgun (WGS) entry which is preliminary data.</text>
</comment>
<evidence type="ECO:0000313" key="2">
    <source>
        <dbReference type="Proteomes" id="UP000192758"/>
    </source>
</evidence>
<proteinExistence type="predicted"/>